<dbReference type="NCBIfam" id="TIGR00342">
    <property type="entry name" value="tRNA uracil 4-sulfurtransferase ThiI"/>
    <property type="match status" value="1"/>
</dbReference>
<dbReference type="PROSITE" id="PS51165">
    <property type="entry name" value="THUMP"/>
    <property type="match status" value="1"/>
</dbReference>
<dbReference type="InterPro" id="IPR014729">
    <property type="entry name" value="Rossmann-like_a/b/a_fold"/>
</dbReference>
<feature type="binding site" evidence="9">
    <location>
        <position position="267"/>
    </location>
    <ligand>
        <name>ATP</name>
        <dbReference type="ChEBI" id="CHEBI:30616"/>
    </ligand>
</feature>
<comment type="catalytic activity">
    <reaction evidence="9">
        <text>[ThiI sulfur-carrier protein]-S-sulfanyl-L-cysteine + a uridine in tRNA + 2 reduced [2Fe-2S]-[ferredoxin] + ATP + H(+) = [ThiI sulfur-carrier protein]-L-cysteine + a 4-thiouridine in tRNA + 2 oxidized [2Fe-2S]-[ferredoxin] + AMP + diphosphate</text>
        <dbReference type="Rhea" id="RHEA:24176"/>
        <dbReference type="Rhea" id="RHEA-COMP:10000"/>
        <dbReference type="Rhea" id="RHEA-COMP:10001"/>
        <dbReference type="Rhea" id="RHEA-COMP:13337"/>
        <dbReference type="Rhea" id="RHEA-COMP:13338"/>
        <dbReference type="Rhea" id="RHEA-COMP:13339"/>
        <dbReference type="Rhea" id="RHEA-COMP:13340"/>
        <dbReference type="ChEBI" id="CHEBI:15378"/>
        <dbReference type="ChEBI" id="CHEBI:29950"/>
        <dbReference type="ChEBI" id="CHEBI:30616"/>
        <dbReference type="ChEBI" id="CHEBI:33019"/>
        <dbReference type="ChEBI" id="CHEBI:33737"/>
        <dbReference type="ChEBI" id="CHEBI:33738"/>
        <dbReference type="ChEBI" id="CHEBI:61963"/>
        <dbReference type="ChEBI" id="CHEBI:65315"/>
        <dbReference type="ChEBI" id="CHEBI:136798"/>
        <dbReference type="ChEBI" id="CHEBI:456215"/>
        <dbReference type="EC" id="2.8.1.4"/>
    </reaction>
</comment>
<dbReference type="SUPFAM" id="SSF52402">
    <property type="entry name" value="Adenine nucleotide alpha hydrolases-like"/>
    <property type="match status" value="1"/>
</dbReference>
<proteinExistence type="inferred from homology"/>
<gene>
    <name evidence="9 11" type="primary">thiI</name>
    <name evidence="11" type="ORF">E2N93_02210</name>
</gene>
<sequence length="394" mass="43803">MKEIILLKDGEIVLKGLNRRTFEDVLKKNIRHAISHLGSFEIKSAQSIIYVKPLSDDIDLDEACLKISRVFGIVSYSRAAICEEKTLESIIATAPVYLEKELKTVKTFKVEARRSDKRFPYKSPEICAELGGVILDKFPHLSVDVHNPDLIVNVEVRDFGAYVHGAAHKGAGGIPVGTSGNAAILISGGIDSPVAAYMMAKRGLKLTAVHFASPPYTSKRAEDKVVRLLRRVSRYAGRMTMYTVPFTKIQKTIKNECPEELFTIIMRRLMMQISSRIAADNDCTALITGESLGQVASQTIGALSCTDDAADLLVFRPLIGMDKQEIIDISYKIDTYDISIEPYEDCCTVFTPKHPRTRPVLKYVKEAQEKANFEPMIEEALANLKVTEISAKDE</sequence>
<dbReference type="InterPro" id="IPR049962">
    <property type="entry name" value="THUMP_ThiI"/>
</dbReference>
<evidence type="ECO:0000256" key="8">
    <source>
        <dbReference type="ARBA" id="ARBA00022977"/>
    </source>
</evidence>
<evidence type="ECO:0000259" key="10">
    <source>
        <dbReference type="PROSITE" id="PS51165"/>
    </source>
</evidence>
<evidence type="ECO:0000313" key="12">
    <source>
        <dbReference type="Proteomes" id="UP001056693"/>
    </source>
</evidence>
<keyword evidence="7 9" id="KW-0694">RNA-binding</keyword>
<comment type="pathway">
    <text evidence="9">Cofactor biosynthesis; thiamine diphosphate biosynthesis.</text>
</comment>
<evidence type="ECO:0000256" key="2">
    <source>
        <dbReference type="ARBA" id="ARBA00022490"/>
    </source>
</evidence>
<dbReference type="EMBL" id="SNUZ01000003">
    <property type="protein sequence ID" value="MCL3786843.1"/>
    <property type="molecule type" value="Genomic_DNA"/>
</dbReference>
<dbReference type="SMART" id="SM00981">
    <property type="entry name" value="THUMP"/>
    <property type="match status" value="1"/>
</dbReference>
<keyword evidence="6 9" id="KW-0067">ATP-binding</keyword>
<evidence type="ECO:0000256" key="9">
    <source>
        <dbReference type="HAMAP-Rule" id="MF_00021"/>
    </source>
</evidence>
<feature type="binding site" evidence="9">
    <location>
        <position position="298"/>
    </location>
    <ligand>
        <name>ATP</name>
        <dbReference type="ChEBI" id="CHEBI:30616"/>
    </ligand>
</feature>
<evidence type="ECO:0000313" key="11">
    <source>
        <dbReference type="EMBL" id="MCL3786843.1"/>
    </source>
</evidence>
<comment type="function">
    <text evidence="9">Catalyzes the ATP-dependent transfer of a sulfur to tRNA to produce 4-thiouridine in position 8 of tRNAs, which functions as a near-UV photosensor. Also catalyzes the transfer of sulfur to the sulfur carrier protein ThiS, forming ThiS-thiocarboxylate. This is a step in the synthesis of thiazole, in the thiamine biosynthesis pathway. The sulfur is donated as persulfide by IscS.</text>
</comment>
<feature type="binding site" evidence="9">
    <location>
        <begin position="185"/>
        <end position="186"/>
    </location>
    <ligand>
        <name>ATP</name>
        <dbReference type="ChEBI" id="CHEBI:30616"/>
    </ligand>
</feature>
<keyword evidence="8 9" id="KW-0784">Thiamine biosynthesis</keyword>
<dbReference type="PANTHER" id="PTHR43209">
    <property type="entry name" value="TRNA SULFURTRANSFERASE"/>
    <property type="match status" value="1"/>
</dbReference>
<comment type="similarity">
    <text evidence="9">Belongs to the ThiI family.</text>
</comment>
<reference evidence="11 12" key="1">
    <citation type="submission" date="2019-03" db="EMBL/GenBank/DDBJ databases">
        <authorList>
            <person name="Molinero N."/>
            <person name="Sanchez B."/>
            <person name="Walker A."/>
            <person name="Duncan S."/>
            <person name="Delgado S."/>
            <person name="Margolles A."/>
        </authorList>
    </citation>
    <scope>NUCLEOTIDE SEQUENCE [LARGE SCALE GENOMIC DNA]</scope>
    <source>
        <strain evidence="11 12">IPLA60002</strain>
    </source>
</reference>
<dbReference type="InterPro" id="IPR054173">
    <property type="entry name" value="ThiI_fer"/>
</dbReference>
<dbReference type="Pfam" id="PF22025">
    <property type="entry name" value="ThiI_fer"/>
    <property type="match status" value="1"/>
</dbReference>
<keyword evidence="5 9" id="KW-0547">Nucleotide-binding</keyword>
<dbReference type="InterPro" id="IPR004114">
    <property type="entry name" value="THUMP_dom"/>
</dbReference>
<dbReference type="HAMAP" id="MF_00021">
    <property type="entry name" value="ThiI"/>
    <property type="match status" value="1"/>
</dbReference>
<dbReference type="InterPro" id="IPR049961">
    <property type="entry name" value="ThiI_N"/>
</dbReference>
<evidence type="ECO:0000256" key="7">
    <source>
        <dbReference type="ARBA" id="ARBA00022884"/>
    </source>
</evidence>
<organism evidence="11 12">
    <name type="scientific">Ruminococcus bromii</name>
    <dbReference type="NCBI Taxonomy" id="40518"/>
    <lineage>
        <taxon>Bacteria</taxon>
        <taxon>Bacillati</taxon>
        <taxon>Bacillota</taxon>
        <taxon>Clostridia</taxon>
        <taxon>Eubacteriales</taxon>
        <taxon>Oscillospiraceae</taxon>
        <taxon>Ruminococcus</taxon>
    </lineage>
</organism>
<feature type="domain" description="THUMP" evidence="10">
    <location>
        <begin position="61"/>
        <end position="167"/>
    </location>
</feature>
<feature type="binding site" evidence="9">
    <location>
        <begin position="210"/>
        <end position="211"/>
    </location>
    <ligand>
        <name>ATP</name>
        <dbReference type="ChEBI" id="CHEBI:30616"/>
    </ligand>
</feature>
<dbReference type="RefSeq" id="WP_249375959.1">
    <property type="nucleotide sequence ID" value="NZ_SNUZ01000003.1"/>
</dbReference>
<comment type="caution">
    <text evidence="11">The sequence shown here is derived from an EMBL/GenBank/DDBJ whole genome shotgun (WGS) entry which is preliminary data.</text>
</comment>
<accession>A0ABT0NGT1</accession>
<dbReference type="CDD" id="cd01712">
    <property type="entry name" value="PPase_ThiI"/>
    <property type="match status" value="1"/>
</dbReference>
<evidence type="ECO:0000256" key="1">
    <source>
        <dbReference type="ARBA" id="ARBA00004496"/>
    </source>
</evidence>
<dbReference type="SUPFAM" id="SSF143437">
    <property type="entry name" value="THUMP domain-like"/>
    <property type="match status" value="1"/>
</dbReference>
<evidence type="ECO:0000256" key="4">
    <source>
        <dbReference type="ARBA" id="ARBA00022679"/>
    </source>
</evidence>
<dbReference type="InterPro" id="IPR003720">
    <property type="entry name" value="tRNA_STrfase"/>
</dbReference>
<dbReference type="Proteomes" id="UP001056693">
    <property type="component" value="Unassembled WGS sequence"/>
</dbReference>
<dbReference type="InterPro" id="IPR050102">
    <property type="entry name" value="tRNA_sulfurtransferase_ThiI"/>
</dbReference>
<dbReference type="EC" id="2.8.1.4" evidence="9"/>
<keyword evidence="3 9" id="KW-0820">tRNA-binding</keyword>
<evidence type="ECO:0000256" key="6">
    <source>
        <dbReference type="ARBA" id="ARBA00022840"/>
    </source>
</evidence>
<keyword evidence="4 9" id="KW-0808">Transferase</keyword>
<evidence type="ECO:0000256" key="3">
    <source>
        <dbReference type="ARBA" id="ARBA00022555"/>
    </source>
</evidence>
<dbReference type="InterPro" id="IPR020536">
    <property type="entry name" value="ThiI_AANH"/>
</dbReference>
<comment type="subcellular location">
    <subcellularLocation>
        <location evidence="1 9">Cytoplasm</location>
    </subcellularLocation>
</comment>
<dbReference type="PANTHER" id="PTHR43209:SF1">
    <property type="entry name" value="TRNA SULFURTRANSFERASE"/>
    <property type="match status" value="1"/>
</dbReference>
<comment type="catalytic activity">
    <reaction evidence="9">
        <text>[ThiS sulfur-carrier protein]-C-terminal Gly-Gly-AMP + S-sulfanyl-L-cysteinyl-[cysteine desulfurase] + AH2 = [ThiS sulfur-carrier protein]-C-terminal-Gly-aminoethanethioate + L-cysteinyl-[cysteine desulfurase] + A + AMP + 2 H(+)</text>
        <dbReference type="Rhea" id="RHEA:43340"/>
        <dbReference type="Rhea" id="RHEA-COMP:12157"/>
        <dbReference type="Rhea" id="RHEA-COMP:12158"/>
        <dbReference type="Rhea" id="RHEA-COMP:12910"/>
        <dbReference type="Rhea" id="RHEA-COMP:19908"/>
        <dbReference type="ChEBI" id="CHEBI:13193"/>
        <dbReference type="ChEBI" id="CHEBI:15378"/>
        <dbReference type="ChEBI" id="CHEBI:17499"/>
        <dbReference type="ChEBI" id="CHEBI:29950"/>
        <dbReference type="ChEBI" id="CHEBI:61963"/>
        <dbReference type="ChEBI" id="CHEBI:90618"/>
        <dbReference type="ChEBI" id="CHEBI:232372"/>
        <dbReference type="ChEBI" id="CHEBI:456215"/>
    </reaction>
</comment>
<keyword evidence="2 9" id="KW-0963">Cytoplasm</keyword>
<dbReference type="CDD" id="cd11716">
    <property type="entry name" value="THUMP_ThiI"/>
    <property type="match status" value="1"/>
</dbReference>
<keyword evidence="12" id="KW-1185">Reference proteome</keyword>
<feature type="binding site" evidence="9">
    <location>
        <position position="289"/>
    </location>
    <ligand>
        <name>ATP</name>
        <dbReference type="ChEBI" id="CHEBI:30616"/>
    </ligand>
</feature>
<dbReference type="Pfam" id="PF02568">
    <property type="entry name" value="ThiI"/>
    <property type="match status" value="1"/>
</dbReference>
<dbReference type="Gene3D" id="3.40.50.620">
    <property type="entry name" value="HUPs"/>
    <property type="match status" value="1"/>
</dbReference>
<protein>
    <recommendedName>
        <fullName evidence="9">Probable tRNA sulfurtransferase</fullName>
        <ecNumber evidence="9">2.8.1.4</ecNumber>
    </recommendedName>
    <alternativeName>
        <fullName evidence="9">Sulfur carrier protein ThiS sulfurtransferase</fullName>
    </alternativeName>
    <alternativeName>
        <fullName evidence="9">Thiamine biosynthesis protein ThiI</fullName>
    </alternativeName>
    <alternativeName>
        <fullName evidence="9">tRNA 4-thiouridine synthase</fullName>
    </alternativeName>
</protein>
<dbReference type="Gene3D" id="3.30.2130.30">
    <property type="match status" value="1"/>
</dbReference>
<dbReference type="Pfam" id="PF02926">
    <property type="entry name" value="THUMP"/>
    <property type="match status" value="1"/>
</dbReference>
<evidence type="ECO:0000256" key="5">
    <source>
        <dbReference type="ARBA" id="ARBA00022741"/>
    </source>
</evidence>
<name>A0ABT0NGT1_9FIRM</name>